<reference evidence="3" key="1">
    <citation type="submission" date="2018-05" db="EMBL/GenBank/DDBJ databases">
        <authorList>
            <person name="Lanie J.A."/>
            <person name="Ng W.-L."/>
            <person name="Kazmierczak K.M."/>
            <person name="Andrzejewski T.M."/>
            <person name="Davidsen T.M."/>
            <person name="Wayne K.J."/>
            <person name="Tettelin H."/>
            <person name="Glass J.I."/>
            <person name="Rusch D."/>
            <person name="Podicherti R."/>
            <person name="Tsui H.-C.T."/>
            <person name="Winkler M.E."/>
        </authorList>
    </citation>
    <scope>NUCLEOTIDE SEQUENCE</scope>
</reference>
<protein>
    <recommendedName>
        <fullName evidence="2">Cytochrome C Planctomycete-type domain-containing protein</fullName>
    </recommendedName>
</protein>
<dbReference type="GO" id="GO:0020037">
    <property type="term" value="F:heme binding"/>
    <property type="evidence" value="ECO:0007669"/>
    <property type="project" value="InterPro"/>
</dbReference>
<feature type="non-terminal residue" evidence="3">
    <location>
        <position position="125"/>
    </location>
</feature>
<dbReference type="Pfam" id="PF07635">
    <property type="entry name" value="PSCyt1"/>
    <property type="match status" value="1"/>
</dbReference>
<dbReference type="PANTHER" id="PTHR35889">
    <property type="entry name" value="CYCLOINULO-OLIGOSACCHARIDE FRUCTANOTRANSFERASE-RELATED"/>
    <property type="match status" value="1"/>
</dbReference>
<dbReference type="InterPro" id="IPR036909">
    <property type="entry name" value="Cyt_c-like_dom_sf"/>
</dbReference>
<feature type="non-terminal residue" evidence="3">
    <location>
        <position position="1"/>
    </location>
</feature>
<evidence type="ECO:0000313" key="3">
    <source>
        <dbReference type="EMBL" id="SVC42498.1"/>
    </source>
</evidence>
<accession>A0A382M1I2</accession>
<proteinExistence type="predicted"/>
<name>A0A382M1I2_9ZZZZ</name>
<dbReference type="EMBL" id="UINC01090499">
    <property type="protein sequence ID" value="SVC42498.1"/>
    <property type="molecule type" value="Genomic_DNA"/>
</dbReference>
<dbReference type="AlphaFoldDB" id="A0A382M1I2"/>
<organism evidence="3">
    <name type="scientific">marine metagenome</name>
    <dbReference type="NCBI Taxonomy" id="408172"/>
    <lineage>
        <taxon>unclassified sequences</taxon>
        <taxon>metagenomes</taxon>
        <taxon>ecological metagenomes</taxon>
    </lineage>
</organism>
<evidence type="ECO:0000259" key="2">
    <source>
        <dbReference type="Pfam" id="PF07635"/>
    </source>
</evidence>
<feature type="region of interest" description="Disordered" evidence="1">
    <location>
        <begin position="81"/>
        <end position="102"/>
    </location>
</feature>
<dbReference type="PANTHER" id="PTHR35889:SF3">
    <property type="entry name" value="F-BOX DOMAIN-CONTAINING PROTEIN"/>
    <property type="match status" value="1"/>
</dbReference>
<sequence length="125" mass="13374">MQTKVNRLLLIGTTMALLGGLAKAEVSFEKQVQPVLASACLSCHGEKKPKGELQLHTHAGLLEGSEYGKVVVPGKPEKSTLYTTTILPPDDDDIMPPKGEPLTSDQADVLKEWIAAGAKWPEGLV</sequence>
<feature type="domain" description="Cytochrome C Planctomycete-type" evidence="2">
    <location>
        <begin position="40"/>
        <end position="99"/>
    </location>
</feature>
<dbReference type="GO" id="GO:0009055">
    <property type="term" value="F:electron transfer activity"/>
    <property type="evidence" value="ECO:0007669"/>
    <property type="project" value="InterPro"/>
</dbReference>
<evidence type="ECO:0000256" key="1">
    <source>
        <dbReference type="SAM" id="MobiDB-lite"/>
    </source>
</evidence>
<dbReference type="InterPro" id="IPR011429">
    <property type="entry name" value="Cyt_c_Planctomycete-type"/>
</dbReference>
<gene>
    <name evidence="3" type="ORF">METZ01_LOCUS295352</name>
</gene>
<dbReference type="SUPFAM" id="SSF46626">
    <property type="entry name" value="Cytochrome c"/>
    <property type="match status" value="1"/>
</dbReference>